<evidence type="ECO:0000313" key="4">
    <source>
        <dbReference type="Proteomes" id="UP000439113"/>
    </source>
</evidence>
<accession>A0A6N8DKS1</accession>
<dbReference type="EMBL" id="WNKS01000005">
    <property type="protein sequence ID" value="MTV30987.1"/>
    <property type="molecule type" value="Genomic_DNA"/>
</dbReference>
<keyword evidence="2" id="KW-0732">Signal</keyword>
<name>A0A6N8DKS1_RHOAC</name>
<evidence type="ECO:0000313" key="3">
    <source>
        <dbReference type="EMBL" id="MTV30987.1"/>
    </source>
</evidence>
<evidence type="ECO:0000256" key="2">
    <source>
        <dbReference type="SAM" id="SignalP"/>
    </source>
</evidence>
<dbReference type="Proteomes" id="UP000439113">
    <property type="component" value="Unassembled WGS sequence"/>
</dbReference>
<sequence length="133" mass="14448">MPDFFASSRLLRRPARTATLLITLLAAGSASAWAEETNPLRAVTNAIGLTAPTSDRPDFIRQSRPDEEKMDFVPFLAPEKKRIPVKTPAQAAADDADLVAAKNQAQARLKKLQSESVEQLAPAPKPPAVQDKF</sequence>
<dbReference type="OrthoDB" id="8455924at2"/>
<reference evidence="3 4" key="1">
    <citation type="submission" date="2019-11" db="EMBL/GenBank/DDBJ databases">
        <title>Whole-genome sequence of a Rhodoblastus acidophilus DSM 142.</title>
        <authorList>
            <person name="Kyndt J.A."/>
            <person name="Meyer T.E."/>
        </authorList>
    </citation>
    <scope>NUCLEOTIDE SEQUENCE [LARGE SCALE GENOMIC DNA]</scope>
    <source>
        <strain evidence="3 4">DSM 142</strain>
    </source>
</reference>
<organism evidence="3 4">
    <name type="scientific">Rhodoblastus acidophilus</name>
    <name type="common">Rhodopseudomonas acidophila</name>
    <dbReference type="NCBI Taxonomy" id="1074"/>
    <lineage>
        <taxon>Bacteria</taxon>
        <taxon>Pseudomonadati</taxon>
        <taxon>Pseudomonadota</taxon>
        <taxon>Alphaproteobacteria</taxon>
        <taxon>Hyphomicrobiales</taxon>
        <taxon>Rhodoblastaceae</taxon>
        <taxon>Rhodoblastus</taxon>
    </lineage>
</organism>
<feature type="region of interest" description="Disordered" evidence="1">
    <location>
        <begin position="113"/>
        <end position="133"/>
    </location>
</feature>
<evidence type="ECO:0000256" key="1">
    <source>
        <dbReference type="SAM" id="MobiDB-lite"/>
    </source>
</evidence>
<comment type="caution">
    <text evidence="3">The sequence shown here is derived from an EMBL/GenBank/DDBJ whole genome shotgun (WGS) entry which is preliminary data.</text>
</comment>
<dbReference type="RefSeq" id="WP_155445677.1">
    <property type="nucleotide sequence ID" value="NZ_JAOQNR010000004.1"/>
</dbReference>
<dbReference type="AlphaFoldDB" id="A0A6N8DKS1"/>
<gene>
    <name evidence="3" type="ORF">GJ654_08260</name>
</gene>
<feature type="signal peptide" evidence="2">
    <location>
        <begin position="1"/>
        <end position="34"/>
    </location>
</feature>
<proteinExistence type="predicted"/>
<evidence type="ECO:0008006" key="5">
    <source>
        <dbReference type="Google" id="ProtNLM"/>
    </source>
</evidence>
<protein>
    <recommendedName>
        <fullName evidence="5">DUF3035 domain-containing protein</fullName>
    </recommendedName>
</protein>
<feature type="chain" id="PRO_5026949498" description="DUF3035 domain-containing protein" evidence="2">
    <location>
        <begin position="35"/>
        <end position="133"/>
    </location>
</feature>